<organism evidence="3 4">
    <name type="scientific">Carex littledalei</name>
    <dbReference type="NCBI Taxonomy" id="544730"/>
    <lineage>
        <taxon>Eukaryota</taxon>
        <taxon>Viridiplantae</taxon>
        <taxon>Streptophyta</taxon>
        <taxon>Embryophyta</taxon>
        <taxon>Tracheophyta</taxon>
        <taxon>Spermatophyta</taxon>
        <taxon>Magnoliopsida</taxon>
        <taxon>Liliopsida</taxon>
        <taxon>Poales</taxon>
        <taxon>Cyperaceae</taxon>
        <taxon>Cyperoideae</taxon>
        <taxon>Cariceae</taxon>
        <taxon>Carex</taxon>
        <taxon>Carex subgen. Euthyceras</taxon>
    </lineage>
</organism>
<evidence type="ECO:0000313" key="4">
    <source>
        <dbReference type="Proteomes" id="UP000623129"/>
    </source>
</evidence>
<comment type="similarity">
    <text evidence="1">Belongs to the GASA family.</text>
</comment>
<evidence type="ECO:0000313" key="3">
    <source>
        <dbReference type="EMBL" id="KAF3323269.1"/>
    </source>
</evidence>
<feature type="signal peptide" evidence="2">
    <location>
        <begin position="1"/>
        <end position="25"/>
    </location>
</feature>
<name>A0A833QQ50_9POAL</name>
<dbReference type="EMBL" id="SWLB01000023">
    <property type="protein sequence ID" value="KAF3323269.1"/>
    <property type="molecule type" value="Genomic_DNA"/>
</dbReference>
<gene>
    <name evidence="3" type="ORF">FCM35_KLT12000</name>
</gene>
<dbReference type="OrthoDB" id="847210at2759"/>
<accession>A0A833QQ50</accession>
<comment type="caution">
    <text evidence="3">The sequence shown here is derived from an EMBL/GenBank/DDBJ whole genome shotgun (WGS) entry which is preliminary data.</text>
</comment>
<dbReference type="PANTHER" id="PTHR23201">
    <property type="entry name" value="EXTENSIN, PROLINE-RICH PROTEIN"/>
    <property type="match status" value="1"/>
</dbReference>
<sequence length="89" mass="9983">MKILSFTLALVLLLLTSSYLQTTMAASDFCNSECKRRCSSVGKTQRCTRYCLMCCEECKCVPSGTYGNKDECPCYRDKISPVTKRAKCP</sequence>
<dbReference type="Pfam" id="PF02704">
    <property type="entry name" value="GASA"/>
    <property type="match status" value="1"/>
</dbReference>
<keyword evidence="2" id="KW-0732">Signal</keyword>
<proteinExistence type="inferred from homology"/>
<keyword evidence="4" id="KW-1185">Reference proteome</keyword>
<dbReference type="InterPro" id="IPR003854">
    <property type="entry name" value="GASA"/>
</dbReference>
<protein>
    <submittedName>
        <fullName evidence="3">Peamaclein-like protein</fullName>
    </submittedName>
</protein>
<feature type="chain" id="PRO_5032578073" evidence="2">
    <location>
        <begin position="26"/>
        <end position="89"/>
    </location>
</feature>
<evidence type="ECO:0000256" key="1">
    <source>
        <dbReference type="ARBA" id="ARBA00010582"/>
    </source>
</evidence>
<dbReference type="Proteomes" id="UP000623129">
    <property type="component" value="Unassembled WGS sequence"/>
</dbReference>
<evidence type="ECO:0000256" key="2">
    <source>
        <dbReference type="SAM" id="SignalP"/>
    </source>
</evidence>
<dbReference type="AlphaFoldDB" id="A0A833QQ50"/>
<reference evidence="3" key="1">
    <citation type="submission" date="2020-01" db="EMBL/GenBank/DDBJ databases">
        <title>Genome sequence of Kobresia littledalei, the first chromosome-level genome in the family Cyperaceae.</title>
        <authorList>
            <person name="Qu G."/>
        </authorList>
    </citation>
    <scope>NUCLEOTIDE SEQUENCE</scope>
    <source>
        <strain evidence="3">C.B.Clarke</strain>
        <tissue evidence="3">Leaf</tissue>
    </source>
</reference>